<dbReference type="HOGENOM" id="CLU_038838_1_0_1"/>
<feature type="region of interest" description="Disordered" evidence="1">
    <location>
        <begin position="446"/>
        <end position="467"/>
    </location>
</feature>
<proteinExistence type="predicted"/>
<gene>
    <name evidence="2" type="ORF">CFIO01_10876</name>
</gene>
<evidence type="ECO:0008006" key="4">
    <source>
        <dbReference type="Google" id="ProtNLM"/>
    </source>
</evidence>
<dbReference type="KEGG" id="cfj:CFIO01_10876"/>
<evidence type="ECO:0000313" key="3">
    <source>
        <dbReference type="Proteomes" id="UP000020467"/>
    </source>
</evidence>
<dbReference type="OrthoDB" id="4846833at2759"/>
<evidence type="ECO:0000256" key="1">
    <source>
        <dbReference type="SAM" id="MobiDB-lite"/>
    </source>
</evidence>
<comment type="caution">
    <text evidence="2">The sequence shown here is derived from an EMBL/GenBank/DDBJ whole genome shotgun (WGS) entry which is preliminary data.</text>
</comment>
<organism evidence="2 3">
    <name type="scientific">Colletotrichum fioriniae PJ7</name>
    <dbReference type="NCBI Taxonomy" id="1445577"/>
    <lineage>
        <taxon>Eukaryota</taxon>
        <taxon>Fungi</taxon>
        <taxon>Dikarya</taxon>
        <taxon>Ascomycota</taxon>
        <taxon>Pezizomycotina</taxon>
        <taxon>Sordariomycetes</taxon>
        <taxon>Hypocreomycetidae</taxon>
        <taxon>Glomerellales</taxon>
        <taxon>Glomerellaceae</taxon>
        <taxon>Colletotrichum</taxon>
        <taxon>Colletotrichum acutatum species complex</taxon>
    </lineage>
</organism>
<dbReference type="eggNOG" id="ENOG502SCK8">
    <property type="taxonomic scope" value="Eukaryota"/>
</dbReference>
<accession>A0A010QZU6</accession>
<evidence type="ECO:0000313" key="2">
    <source>
        <dbReference type="EMBL" id="EXF85807.1"/>
    </source>
</evidence>
<dbReference type="Proteomes" id="UP000020467">
    <property type="component" value="Unassembled WGS sequence"/>
</dbReference>
<sequence>MMDTLRADLRQYGPGKKLTLFPHSPPDPHGRSTYKVPDGLKEKRILSEREEDMSMTALCFDDDNQPHLLDTNQHGDPANSLGVEIIESLSNGNDGDNQVLLVKILHKPTTDLKFPVPDTHELAVVKIFDPLFFPEDVPEEEGPWKVTSRADMKLSREAGAYKELHAYNLTGYPHLAPQYYGCWTTCLTSHSPDFEGKTRHVGLVLLEYIQGTSIRDLCRHGADEALIPPKGRICVHTDGPDSFKFTEEKRLDILALLLAGVVEQVYKGVWHEYVEPENVLITMRNKSAILEAPRVALIAYDICTIDSKCKKPMNRWERFPHTPHPSKCFDLAKLYGFGGWWPLKWEEKVEEGEVSPFKAWLLERFGPLDSEKYSYKVVYRRQWLLREKQIKQELERRAKRQELEAKRKATKDNSEAKLSRDDPSSHSVALAAKMGIVVLYDSDGRVSQATDSSMDEGSSLESRTKRR</sequence>
<feature type="compositionally biased region" description="Polar residues" evidence="1">
    <location>
        <begin position="446"/>
        <end position="461"/>
    </location>
</feature>
<reference evidence="2 3" key="1">
    <citation type="submission" date="2014-02" db="EMBL/GenBank/DDBJ databases">
        <title>The genome sequence of Colletotrichum fioriniae PJ7.</title>
        <authorList>
            <person name="Baroncelli R."/>
            <person name="Thon M.R."/>
        </authorList>
    </citation>
    <scope>NUCLEOTIDE SEQUENCE [LARGE SCALE GENOMIC DNA]</scope>
    <source>
        <strain evidence="2 3">PJ7</strain>
    </source>
</reference>
<feature type="compositionally biased region" description="Basic and acidic residues" evidence="1">
    <location>
        <begin position="403"/>
        <end position="424"/>
    </location>
</feature>
<name>A0A010QZU6_9PEZI</name>
<keyword evidence="3" id="KW-1185">Reference proteome</keyword>
<dbReference type="EMBL" id="JARH01000064">
    <property type="protein sequence ID" value="EXF85807.1"/>
    <property type="molecule type" value="Genomic_DNA"/>
</dbReference>
<dbReference type="AlphaFoldDB" id="A0A010QZU6"/>
<protein>
    <recommendedName>
        <fullName evidence="4">Protein kinase domain-containing protein</fullName>
    </recommendedName>
</protein>
<feature type="region of interest" description="Disordered" evidence="1">
    <location>
        <begin position="403"/>
        <end position="426"/>
    </location>
</feature>